<dbReference type="Proteomes" id="UP001341840">
    <property type="component" value="Unassembled WGS sequence"/>
</dbReference>
<name>A0ABU6Z946_9FABA</name>
<protein>
    <recommendedName>
        <fullName evidence="3">Aminotransferase-like plant mobile domain-containing protein</fullName>
    </recommendedName>
</protein>
<dbReference type="EMBL" id="JASCZI010271983">
    <property type="protein sequence ID" value="MED6218791.1"/>
    <property type="molecule type" value="Genomic_DNA"/>
</dbReference>
<keyword evidence="2" id="KW-1185">Reference proteome</keyword>
<gene>
    <name evidence="1" type="ORF">PIB30_029872</name>
</gene>
<organism evidence="1 2">
    <name type="scientific">Stylosanthes scabra</name>
    <dbReference type="NCBI Taxonomy" id="79078"/>
    <lineage>
        <taxon>Eukaryota</taxon>
        <taxon>Viridiplantae</taxon>
        <taxon>Streptophyta</taxon>
        <taxon>Embryophyta</taxon>
        <taxon>Tracheophyta</taxon>
        <taxon>Spermatophyta</taxon>
        <taxon>Magnoliopsida</taxon>
        <taxon>eudicotyledons</taxon>
        <taxon>Gunneridae</taxon>
        <taxon>Pentapetalae</taxon>
        <taxon>rosids</taxon>
        <taxon>fabids</taxon>
        <taxon>Fabales</taxon>
        <taxon>Fabaceae</taxon>
        <taxon>Papilionoideae</taxon>
        <taxon>50 kb inversion clade</taxon>
        <taxon>dalbergioids sensu lato</taxon>
        <taxon>Dalbergieae</taxon>
        <taxon>Pterocarpus clade</taxon>
        <taxon>Stylosanthes</taxon>
    </lineage>
</organism>
<proteinExistence type="predicted"/>
<evidence type="ECO:0008006" key="3">
    <source>
        <dbReference type="Google" id="ProtNLM"/>
    </source>
</evidence>
<evidence type="ECO:0000313" key="1">
    <source>
        <dbReference type="EMBL" id="MED6218791.1"/>
    </source>
</evidence>
<reference evidence="1 2" key="1">
    <citation type="journal article" date="2023" name="Plants (Basel)">
        <title>Bridging the Gap: Combining Genomics and Transcriptomics Approaches to Understand Stylosanthes scabra, an Orphan Legume from the Brazilian Caatinga.</title>
        <authorList>
            <person name="Ferreira-Neto J.R.C."/>
            <person name="da Silva M.D."/>
            <person name="Binneck E."/>
            <person name="de Melo N.F."/>
            <person name="da Silva R.H."/>
            <person name="de Melo A.L.T.M."/>
            <person name="Pandolfi V."/>
            <person name="Bustamante F.O."/>
            <person name="Brasileiro-Vidal A.C."/>
            <person name="Benko-Iseppon A.M."/>
        </authorList>
    </citation>
    <scope>NUCLEOTIDE SEQUENCE [LARGE SCALE GENOMIC DNA]</scope>
    <source>
        <tissue evidence="1">Leaves</tissue>
    </source>
</reference>
<comment type="caution">
    <text evidence="1">The sequence shown here is derived from an EMBL/GenBank/DDBJ whole genome shotgun (WGS) entry which is preliminary data.</text>
</comment>
<sequence length="146" mass="16217">MGPCRGLLVKKVIRSAAARDGATSSGRVVCGAVGLLPLAPLNEHWFKVDMPLISAFVEQWRPETRLFHMLWGDYTRGCGISVGAPHRWLAGEWVPLGFRGADTGWCRETTVGVVSGYVREVARTKASGRMYNYIFMVHLDIRDAPR</sequence>
<evidence type="ECO:0000313" key="2">
    <source>
        <dbReference type="Proteomes" id="UP001341840"/>
    </source>
</evidence>
<accession>A0ABU6Z946</accession>